<protein>
    <submittedName>
        <fullName evidence="1">Uncharacterized protein</fullName>
    </submittedName>
</protein>
<dbReference type="EMBL" id="VMRJ01000002">
    <property type="protein sequence ID" value="TVT41318.1"/>
    <property type="molecule type" value="Genomic_DNA"/>
</dbReference>
<keyword evidence="2" id="KW-1185">Reference proteome</keyword>
<proteinExistence type="predicted"/>
<dbReference type="Proteomes" id="UP000317624">
    <property type="component" value="Unassembled WGS sequence"/>
</dbReference>
<name>A0A558BXT0_9BACT</name>
<organism evidence="1 2">
    <name type="scientific">Hymenobacter setariae</name>
    <dbReference type="NCBI Taxonomy" id="2594794"/>
    <lineage>
        <taxon>Bacteria</taxon>
        <taxon>Pseudomonadati</taxon>
        <taxon>Bacteroidota</taxon>
        <taxon>Cytophagia</taxon>
        <taxon>Cytophagales</taxon>
        <taxon>Hymenobacteraceae</taxon>
        <taxon>Hymenobacter</taxon>
    </lineage>
</organism>
<accession>A0A558BXT0</accession>
<comment type="caution">
    <text evidence="1">The sequence shown here is derived from an EMBL/GenBank/DDBJ whole genome shotgun (WGS) entry which is preliminary data.</text>
</comment>
<dbReference type="OrthoDB" id="893865at2"/>
<reference evidence="1 2" key="1">
    <citation type="submission" date="2019-07" db="EMBL/GenBank/DDBJ databases">
        <title>Hymenobacter sp. straun FUR1 Genome sequencing and assembly.</title>
        <authorList>
            <person name="Chhetri G."/>
        </authorList>
    </citation>
    <scope>NUCLEOTIDE SEQUENCE [LARGE SCALE GENOMIC DNA]</scope>
    <source>
        <strain evidence="1 2">Fur1</strain>
    </source>
</reference>
<evidence type="ECO:0000313" key="1">
    <source>
        <dbReference type="EMBL" id="TVT41318.1"/>
    </source>
</evidence>
<dbReference type="AlphaFoldDB" id="A0A558BXT0"/>
<sequence>MRTLLPEAWILALHSHEHTTEEPAFAPAAKHQPGKARLTAKHTHCQTEQFYNVSYQSAPLVAIPLPPRELHYRPLAVPATLACSAAALRRSALRGPPQA</sequence>
<gene>
    <name evidence="1" type="ORF">FNT36_07635</name>
</gene>
<evidence type="ECO:0000313" key="2">
    <source>
        <dbReference type="Proteomes" id="UP000317624"/>
    </source>
</evidence>